<dbReference type="InterPro" id="IPR051539">
    <property type="entry name" value="T4SS-coupling_protein"/>
</dbReference>
<dbReference type="Pfam" id="PF02534">
    <property type="entry name" value="T4SS-DNA_transf"/>
    <property type="match status" value="1"/>
</dbReference>
<dbReference type="AlphaFoldDB" id="A0A2L1U7K9"/>
<proteinExistence type="inferred from homology"/>
<evidence type="ECO:0000313" key="8">
    <source>
        <dbReference type="EMBL" id="AVF28916.1"/>
    </source>
</evidence>
<organism evidence="8 9">
    <name type="scientific">Paenibacillus larvae subsp. larvae</name>
    <dbReference type="NCBI Taxonomy" id="147375"/>
    <lineage>
        <taxon>Bacteria</taxon>
        <taxon>Bacillati</taxon>
        <taxon>Bacillota</taxon>
        <taxon>Bacilli</taxon>
        <taxon>Bacillales</taxon>
        <taxon>Paenibacillaceae</taxon>
        <taxon>Paenibacillus</taxon>
    </lineage>
</organism>
<keyword evidence="8" id="KW-0614">Plasmid</keyword>
<dbReference type="Gene3D" id="3.40.50.300">
    <property type="entry name" value="P-loop containing nucleotide triphosphate hydrolases"/>
    <property type="match status" value="2"/>
</dbReference>
<evidence type="ECO:0000256" key="4">
    <source>
        <dbReference type="ARBA" id="ARBA00022692"/>
    </source>
</evidence>
<dbReference type="RefSeq" id="WP_077997716.1">
    <property type="nucleotide sequence ID" value="NZ_CP019657.1"/>
</dbReference>
<dbReference type="EMBL" id="CP019657">
    <property type="protein sequence ID" value="AVF28916.1"/>
    <property type="molecule type" value="Genomic_DNA"/>
</dbReference>
<comment type="similarity">
    <text evidence="2">Belongs to the VirD4/TraG family.</text>
</comment>
<evidence type="ECO:0000256" key="3">
    <source>
        <dbReference type="ARBA" id="ARBA00022475"/>
    </source>
</evidence>
<keyword evidence="4 7" id="KW-0812">Transmembrane</keyword>
<dbReference type="InterPro" id="IPR027417">
    <property type="entry name" value="P-loop_NTPase"/>
</dbReference>
<dbReference type="SUPFAM" id="SSF52540">
    <property type="entry name" value="P-loop containing nucleoside triphosphate hydrolases"/>
    <property type="match status" value="1"/>
</dbReference>
<accession>A0A2L1U7K9</accession>
<sequence>MRIKILKIVIALAFLFLIDLYVIALLAIYITNQTLADNIMDYVEHPFFTMSNVLSPAAEGIEYDIHKNWLNLQVVYLGLIVLAAMKLFFKRNTSAKDASDYGAHGTARWANDSEIKSWWHHPIDIPGLFLGKDEKKYCIHPESSELNQHAIVFGGSGTGKSRSVIIPNILKAIREGKSIVVTDTKGTVYNQTANMLRKKGYAIRVLNYLKPKQSSCYNRLDFVKDMSDAIKLSNTIIENSSNRHASSDEMWRNAEQSYITACILYVKSVRPPSEQHMSSVLAFGVWGAGNPELMDFLFSQLPYSHPAKQMYNIFRIAEDKTRTGILIGFASRLQVFLDPGIAQMWSKSDFDLKKIGLEKTALFLLISDRDTTYKMPLALTWAGLFQDLLDEADGQPDGVLPIKVKCLMDECANIGTINNFEQITSTARSRGVEIVPIFQSLPQLKNRYDKERWAEIMSNMDTILYLGTNDLETAKYFSQIIGPTTLMVQSYIGRDSGNGGMNENYVGRPLMQPSELRQWDRTKMIVLQNGKNPAALYKVDYTELEPDLNLEDWRTITEHNFSVQISDYGQLFVQEYGHLLEEVES</sequence>
<comment type="subcellular location">
    <subcellularLocation>
        <location evidence="1">Cell membrane</location>
        <topology evidence="1">Multi-pass membrane protein</topology>
    </subcellularLocation>
</comment>
<protein>
    <submittedName>
        <fullName evidence="8">Conjugal transfer protein TraG</fullName>
    </submittedName>
</protein>
<gene>
    <name evidence="8" type="primary">traG</name>
    <name evidence="8" type="ORF">ERICIII_04914</name>
</gene>
<reference evidence="9" key="1">
    <citation type="submission" date="2017-02" db="EMBL/GenBank/DDBJ databases">
        <title>Delineation of Paenibacillus larvae strains originating from foulbrood outbreaks.</title>
        <authorList>
            <person name="Beims H."/>
            <person name="Bunk B."/>
            <person name="Sproeer C."/>
            <person name="Mohr K.I."/>
            <person name="Pradella S."/>
            <person name="Guenther G."/>
            <person name="Rohde M."/>
            <person name="von der Ohe W."/>
            <person name="Steinert M."/>
        </authorList>
    </citation>
    <scope>NUCLEOTIDE SEQUENCE [LARGE SCALE GENOMIC DNA]</scope>
    <source>
        <strain evidence="9">Eric_III</strain>
        <plasmid evidence="9">Plasmid unnamed2</plasmid>
    </source>
</reference>
<name>A0A2L1U7K9_9BACL</name>
<dbReference type="PANTHER" id="PTHR37937">
    <property type="entry name" value="CONJUGATIVE TRANSFER: DNA TRANSPORT"/>
    <property type="match status" value="1"/>
</dbReference>
<dbReference type="InterPro" id="IPR003688">
    <property type="entry name" value="TraG/VirD4"/>
</dbReference>
<dbReference type="PANTHER" id="PTHR37937:SF1">
    <property type="entry name" value="CONJUGATIVE TRANSFER: DNA TRANSPORT"/>
    <property type="match status" value="1"/>
</dbReference>
<dbReference type="Proteomes" id="UP000239833">
    <property type="component" value="Plasmid unnamed2"/>
</dbReference>
<evidence type="ECO:0000313" key="9">
    <source>
        <dbReference type="Proteomes" id="UP000239833"/>
    </source>
</evidence>
<dbReference type="GeneID" id="64221305"/>
<evidence type="ECO:0000256" key="1">
    <source>
        <dbReference type="ARBA" id="ARBA00004651"/>
    </source>
</evidence>
<keyword evidence="5 7" id="KW-1133">Transmembrane helix</keyword>
<dbReference type="GO" id="GO:0005886">
    <property type="term" value="C:plasma membrane"/>
    <property type="evidence" value="ECO:0007669"/>
    <property type="project" value="UniProtKB-SubCell"/>
</dbReference>
<keyword evidence="6 7" id="KW-0472">Membrane</keyword>
<evidence type="ECO:0000256" key="5">
    <source>
        <dbReference type="ARBA" id="ARBA00022989"/>
    </source>
</evidence>
<feature type="transmembrane region" description="Helical" evidence="7">
    <location>
        <begin position="9"/>
        <end position="30"/>
    </location>
</feature>
<geneLocation type="plasmid" evidence="8">
    <name>unnamed2</name>
</geneLocation>
<evidence type="ECO:0000256" key="7">
    <source>
        <dbReference type="SAM" id="Phobius"/>
    </source>
</evidence>
<dbReference type="NCBIfam" id="NF045973">
    <property type="entry name" value="conju_CD1115"/>
    <property type="match status" value="1"/>
</dbReference>
<keyword evidence="3" id="KW-1003">Cell membrane</keyword>
<evidence type="ECO:0000256" key="2">
    <source>
        <dbReference type="ARBA" id="ARBA00008806"/>
    </source>
</evidence>
<dbReference type="CDD" id="cd01127">
    <property type="entry name" value="TrwB_TraG_TraD_VirD4"/>
    <property type="match status" value="1"/>
</dbReference>
<evidence type="ECO:0000256" key="6">
    <source>
        <dbReference type="ARBA" id="ARBA00023136"/>
    </source>
</evidence>